<dbReference type="GO" id="GO:0006896">
    <property type="term" value="P:Golgi to vacuole transport"/>
    <property type="evidence" value="ECO:0007669"/>
    <property type="project" value="TreeGrafter"/>
</dbReference>
<keyword evidence="5 9" id="KW-1133">Transmembrane helix</keyword>
<proteinExistence type="inferred from homology"/>
<dbReference type="Pfam" id="PF12352">
    <property type="entry name" value="V-SNARE_C"/>
    <property type="match status" value="1"/>
</dbReference>
<evidence type="ECO:0000256" key="3">
    <source>
        <dbReference type="ARBA" id="ARBA00022692"/>
    </source>
</evidence>
<feature type="transmembrane region" description="Helical" evidence="9">
    <location>
        <begin position="197"/>
        <end position="218"/>
    </location>
</feature>
<dbReference type="InterPro" id="IPR007705">
    <property type="entry name" value="Vesicle_trsprt_v-SNARE_N"/>
</dbReference>
<dbReference type="FunFam" id="1.20.58.400:FF:000001">
    <property type="entry name" value="Vesicle transport through interaction with t-SNAREs homolog 1A"/>
    <property type="match status" value="1"/>
</dbReference>
<evidence type="ECO:0000256" key="5">
    <source>
        <dbReference type="ARBA" id="ARBA00022989"/>
    </source>
</evidence>
<dbReference type="GO" id="GO:0005794">
    <property type="term" value="C:Golgi apparatus"/>
    <property type="evidence" value="ECO:0007669"/>
    <property type="project" value="InterPro"/>
</dbReference>
<name>A0A1W0X137_HYPEX</name>
<comment type="subcellular location">
    <subcellularLocation>
        <location evidence="8">Prevacuolar compartment membrane</location>
        <topology evidence="8">Single-pass type IV membrane protein</topology>
    </subcellularLocation>
</comment>
<evidence type="ECO:0000256" key="4">
    <source>
        <dbReference type="ARBA" id="ARBA00022927"/>
    </source>
</evidence>
<dbReference type="EMBL" id="MTYJ01000025">
    <property type="protein sequence ID" value="OQV21151.1"/>
    <property type="molecule type" value="Genomic_DNA"/>
</dbReference>
<evidence type="ECO:0000256" key="9">
    <source>
        <dbReference type="SAM" id="Phobius"/>
    </source>
</evidence>
<keyword evidence="4" id="KW-0653">Protein transport</keyword>
<keyword evidence="6" id="KW-0175">Coiled coil</keyword>
<dbReference type="GO" id="GO:0042147">
    <property type="term" value="P:retrograde transport, endosome to Golgi"/>
    <property type="evidence" value="ECO:0007669"/>
    <property type="project" value="TreeGrafter"/>
</dbReference>
<dbReference type="GO" id="GO:0012507">
    <property type="term" value="C:ER to Golgi transport vesicle membrane"/>
    <property type="evidence" value="ECO:0007669"/>
    <property type="project" value="TreeGrafter"/>
</dbReference>
<dbReference type="SUPFAM" id="SSF58038">
    <property type="entry name" value="SNARE fusion complex"/>
    <property type="match status" value="1"/>
</dbReference>
<dbReference type="Proteomes" id="UP000192578">
    <property type="component" value="Unassembled WGS sequence"/>
</dbReference>
<dbReference type="GO" id="GO:0006891">
    <property type="term" value="P:intra-Golgi vesicle-mediated transport"/>
    <property type="evidence" value="ECO:0007669"/>
    <property type="project" value="TreeGrafter"/>
</dbReference>
<dbReference type="FunFam" id="1.20.5.110:FF:000002">
    <property type="entry name" value="Vesicle transport through interaction with t-SNAREsB"/>
    <property type="match status" value="1"/>
</dbReference>
<gene>
    <name evidence="11" type="ORF">BV898_04912</name>
</gene>
<dbReference type="Gene3D" id="1.20.5.110">
    <property type="match status" value="1"/>
</dbReference>
<keyword evidence="2" id="KW-0813">Transport</keyword>
<keyword evidence="3 9" id="KW-0812">Transmembrane</keyword>
<sequence length="221" mass="25695">MASLLQDFEQQYAAITGELTQKLTRLRHQIGADKLSTIREAERCFEECRELFEQMELEVRSFPMEEKLKYQTRLQSYKAQVQTFQRDLKTARLGNSDEANRETLLSMSDDNYTTNDDQQALLQENTDRLDRTTYKMEQAYRAALETEQIGATVLSNLGSQKESLNKTRQRLTEMDEDLGRSSRLLSVMIHRVVQNRVMIVGLMAFLVLIIGICIYLTVHRK</sequence>
<evidence type="ECO:0000313" key="11">
    <source>
        <dbReference type="EMBL" id="OQV21151.1"/>
    </source>
</evidence>
<dbReference type="Gene3D" id="1.20.58.400">
    <property type="entry name" value="t-snare proteins"/>
    <property type="match status" value="1"/>
</dbReference>
<evidence type="ECO:0000259" key="10">
    <source>
        <dbReference type="Pfam" id="PF05008"/>
    </source>
</evidence>
<keyword evidence="7 9" id="KW-0472">Membrane</keyword>
<dbReference type="InterPro" id="IPR010989">
    <property type="entry name" value="SNARE"/>
</dbReference>
<feature type="domain" description="Vesicle transport v-SNARE N-terminal" evidence="10">
    <location>
        <begin position="1"/>
        <end position="91"/>
    </location>
</feature>
<dbReference type="Pfam" id="PF05008">
    <property type="entry name" value="V-SNARE"/>
    <property type="match status" value="1"/>
</dbReference>
<dbReference type="GO" id="GO:0031902">
    <property type="term" value="C:late endosome membrane"/>
    <property type="evidence" value="ECO:0007669"/>
    <property type="project" value="TreeGrafter"/>
</dbReference>
<keyword evidence="12" id="KW-1185">Reference proteome</keyword>
<evidence type="ECO:0000256" key="1">
    <source>
        <dbReference type="ARBA" id="ARBA00006108"/>
    </source>
</evidence>
<evidence type="ECO:0000256" key="6">
    <source>
        <dbReference type="ARBA" id="ARBA00023054"/>
    </source>
</evidence>
<evidence type="ECO:0000256" key="7">
    <source>
        <dbReference type="ARBA" id="ARBA00023136"/>
    </source>
</evidence>
<dbReference type="GO" id="GO:0016236">
    <property type="term" value="P:macroautophagy"/>
    <property type="evidence" value="ECO:0007669"/>
    <property type="project" value="TreeGrafter"/>
</dbReference>
<accession>A0A1W0X137</accession>
<dbReference type="InterPro" id="IPR027027">
    <property type="entry name" value="GOSR2/Membrin/Bos1"/>
</dbReference>
<protein>
    <submittedName>
        <fullName evidence="11">Vesicle transport through interaction with t-SNAREs-like protein 1A</fullName>
    </submittedName>
</protein>
<evidence type="ECO:0000256" key="8">
    <source>
        <dbReference type="ARBA" id="ARBA00060376"/>
    </source>
</evidence>
<evidence type="ECO:0000313" key="12">
    <source>
        <dbReference type="Proteomes" id="UP000192578"/>
    </source>
</evidence>
<organism evidence="11 12">
    <name type="scientific">Hypsibius exemplaris</name>
    <name type="common">Freshwater tardigrade</name>
    <dbReference type="NCBI Taxonomy" id="2072580"/>
    <lineage>
        <taxon>Eukaryota</taxon>
        <taxon>Metazoa</taxon>
        <taxon>Ecdysozoa</taxon>
        <taxon>Tardigrada</taxon>
        <taxon>Eutardigrada</taxon>
        <taxon>Parachela</taxon>
        <taxon>Hypsibioidea</taxon>
        <taxon>Hypsibiidae</taxon>
        <taxon>Hypsibius</taxon>
    </lineage>
</organism>
<dbReference type="GO" id="GO:0000149">
    <property type="term" value="F:SNARE binding"/>
    <property type="evidence" value="ECO:0007669"/>
    <property type="project" value="TreeGrafter"/>
</dbReference>
<dbReference type="PIRSF" id="PIRSF028865">
    <property type="entry name" value="Membrin-2"/>
    <property type="match status" value="1"/>
</dbReference>
<reference evidence="12" key="1">
    <citation type="submission" date="2017-01" db="EMBL/GenBank/DDBJ databases">
        <title>Comparative genomics of anhydrobiosis in the tardigrade Hypsibius dujardini.</title>
        <authorList>
            <person name="Yoshida Y."/>
            <person name="Koutsovoulos G."/>
            <person name="Laetsch D."/>
            <person name="Stevens L."/>
            <person name="Kumar S."/>
            <person name="Horikawa D."/>
            <person name="Ishino K."/>
            <person name="Komine S."/>
            <person name="Tomita M."/>
            <person name="Blaxter M."/>
            <person name="Arakawa K."/>
        </authorList>
    </citation>
    <scope>NUCLEOTIDE SEQUENCE [LARGE SCALE GENOMIC DNA]</scope>
    <source>
        <strain evidence="12">Z151</strain>
    </source>
</reference>
<dbReference type="AlphaFoldDB" id="A0A1W0X137"/>
<dbReference type="GO" id="GO:0005484">
    <property type="term" value="F:SNAP receptor activity"/>
    <property type="evidence" value="ECO:0007669"/>
    <property type="project" value="InterPro"/>
</dbReference>
<dbReference type="GO" id="GO:0031201">
    <property type="term" value="C:SNARE complex"/>
    <property type="evidence" value="ECO:0007669"/>
    <property type="project" value="TreeGrafter"/>
</dbReference>
<evidence type="ECO:0000256" key="2">
    <source>
        <dbReference type="ARBA" id="ARBA00022448"/>
    </source>
</evidence>
<dbReference type="GO" id="GO:0006886">
    <property type="term" value="P:intracellular protein transport"/>
    <property type="evidence" value="ECO:0007669"/>
    <property type="project" value="InterPro"/>
</dbReference>
<dbReference type="SUPFAM" id="SSF47661">
    <property type="entry name" value="t-snare proteins"/>
    <property type="match status" value="1"/>
</dbReference>
<dbReference type="PANTHER" id="PTHR21230">
    <property type="entry name" value="VESICLE TRANSPORT V-SNARE PROTEIN VTI1-RELATED"/>
    <property type="match status" value="1"/>
</dbReference>
<dbReference type="OrthoDB" id="430637at2759"/>
<dbReference type="GO" id="GO:0005829">
    <property type="term" value="C:cytosol"/>
    <property type="evidence" value="ECO:0007669"/>
    <property type="project" value="GOC"/>
</dbReference>
<dbReference type="GO" id="GO:0005789">
    <property type="term" value="C:endoplasmic reticulum membrane"/>
    <property type="evidence" value="ECO:0007669"/>
    <property type="project" value="TreeGrafter"/>
</dbReference>
<dbReference type="GO" id="GO:0048280">
    <property type="term" value="P:vesicle fusion with Golgi apparatus"/>
    <property type="evidence" value="ECO:0007669"/>
    <property type="project" value="TreeGrafter"/>
</dbReference>
<dbReference type="InterPro" id="IPR038407">
    <property type="entry name" value="v-SNARE_N_sf"/>
</dbReference>
<comment type="similarity">
    <text evidence="1">Belongs to the VTI1 family.</text>
</comment>
<comment type="caution">
    <text evidence="11">The sequence shown here is derived from an EMBL/GenBank/DDBJ whole genome shotgun (WGS) entry which is preliminary data.</text>
</comment>
<dbReference type="PANTHER" id="PTHR21230:SF26">
    <property type="entry name" value="VESICLE TRANSPORT THROUGH INTERACTION WITH T-SNARES HOMOLOG 1A"/>
    <property type="match status" value="1"/>
</dbReference>